<feature type="domain" description="DUF6787" evidence="2">
    <location>
        <begin position="83"/>
        <end position="159"/>
    </location>
</feature>
<keyword evidence="1" id="KW-1133">Transmembrane helix</keyword>
<dbReference type="InterPro" id="IPR046714">
    <property type="entry name" value="DUF6787"/>
</dbReference>
<accession>A0A265UTC8</accession>
<dbReference type="OrthoDB" id="1151370at2"/>
<dbReference type="Pfam" id="PF20584">
    <property type="entry name" value="DUF6787"/>
    <property type="match status" value="1"/>
</dbReference>
<dbReference type="AlphaFoldDB" id="A0A265UTC8"/>
<gene>
    <name evidence="3" type="ORF">CA834_08810</name>
</gene>
<name>A0A265UTC8_9FLAO</name>
<keyword evidence="4" id="KW-1185">Reference proteome</keyword>
<evidence type="ECO:0000259" key="2">
    <source>
        <dbReference type="Pfam" id="PF20584"/>
    </source>
</evidence>
<evidence type="ECO:0000313" key="3">
    <source>
        <dbReference type="EMBL" id="OZV68564.1"/>
    </source>
</evidence>
<protein>
    <recommendedName>
        <fullName evidence="2">DUF6787 domain-containing protein</fullName>
    </recommendedName>
</protein>
<evidence type="ECO:0000256" key="1">
    <source>
        <dbReference type="SAM" id="Phobius"/>
    </source>
</evidence>
<reference evidence="3 4" key="1">
    <citation type="submission" date="2017-05" db="EMBL/GenBank/DDBJ databases">
        <title>The draft genome sequence of Idiomarina salinarum WNB302.</title>
        <authorList>
            <person name="Sun Y."/>
            <person name="Chen B."/>
            <person name="Du Z."/>
        </authorList>
    </citation>
    <scope>NUCLEOTIDE SEQUENCE [LARGE SCALE GENOMIC DNA]</scope>
    <source>
        <strain evidence="3 4">WNB302</strain>
    </source>
</reference>
<comment type="caution">
    <text evidence="3">The sequence shown here is derived from an EMBL/GenBank/DDBJ whole genome shotgun (WGS) entry which is preliminary data.</text>
</comment>
<organism evidence="3 4">
    <name type="scientific">Winogradskyella aurantia</name>
    <dbReference type="NCBI Taxonomy" id="1915063"/>
    <lineage>
        <taxon>Bacteria</taxon>
        <taxon>Pseudomonadati</taxon>
        <taxon>Bacteroidota</taxon>
        <taxon>Flavobacteriia</taxon>
        <taxon>Flavobacteriales</taxon>
        <taxon>Flavobacteriaceae</taxon>
        <taxon>Winogradskyella</taxon>
    </lineage>
</organism>
<dbReference type="RefSeq" id="WP_094968328.1">
    <property type="nucleotide sequence ID" value="NZ_NGJN01000004.1"/>
</dbReference>
<proteinExistence type="predicted"/>
<dbReference type="EMBL" id="NGJN01000004">
    <property type="protein sequence ID" value="OZV68564.1"/>
    <property type="molecule type" value="Genomic_DNA"/>
</dbReference>
<sequence length="164" mass="19654">MENFKKRWEIEKNWQLLFPIIGMLGLAYTAFRFSKFILGDYGAAIVVTASAIIFFIILKITLFLFKKLEDRWVLTYRWEMIRVFIVFAITGSSSLYVGRPIIKFIGITKENLNPVLYWILFIIIGLIFYQILLVIFGWLFGQFQFFWEFEKKMLKRMGLKRFLD</sequence>
<evidence type="ECO:0000313" key="4">
    <source>
        <dbReference type="Proteomes" id="UP000216840"/>
    </source>
</evidence>
<feature type="transmembrane region" description="Helical" evidence="1">
    <location>
        <begin position="43"/>
        <end position="65"/>
    </location>
</feature>
<feature type="transmembrane region" description="Helical" evidence="1">
    <location>
        <begin position="117"/>
        <end position="147"/>
    </location>
</feature>
<feature type="transmembrane region" description="Helical" evidence="1">
    <location>
        <begin position="12"/>
        <end position="31"/>
    </location>
</feature>
<keyword evidence="1" id="KW-0472">Membrane</keyword>
<keyword evidence="1" id="KW-0812">Transmembrane</keyword>
<dbReference type="Proteomes" id="UP000216840">
    <property type="component" value="Unassembled WGS sequence"/>
</dbReference>
<feature type="transmembrane region" description="Helical" evidence="1">
    <location>
        <begin position="77"/>
        <end position="97"/>
    </location>
</feature>